<protein>
    <submittedName>
        <fullName evidence="2">Uncharacterized protein</fullName>
    </submittedName>
</protein>
<name>A0A8H5BAZ7_9AGAR</name>
<comment type="caution">
    <text evidence="2">The sequence shown here is derived from an EMBL/GenBank/DDBJ whole genome shotgun (WGS) entry which is preliminary data.</text>
</comment>
<keyword evidence="3" id="KW-1185">Reference proteome</keyword>
<evidence type="ECO:0000313" key="3">
    <source>
        <dbReference type="Proteomes" id="UP000541558"/>
    </source>
</evidence>
<dbReference type="InterPro" id="IPR046521">
    <property type="entry name" value="DUF6698"/>
</dbReference>
<feature type="compositionally biased region" description="Low complexity" evidence="1">
    <location>
        <begin position="41"/>
        <end position="50"/>
    </location>
</feature>
<gene>
    <name evidence="2" type="ORF">D9611_011100</name>
</gene>
<feature type="compositionally biased region" description="Low complexity" evidence="1">
    <location>
        <begin position="77"/>
        <end position="87"/>
    </location>
</feature>
<proteinExistence type="predicted"/>
<dbReference type="OrthoDB" id="3160134at2759"/>
<evidence type="ECO:0000256" key="1">
    <source>
        <dbReference type="SAM" id="MobiDB-lite"/>
    </source>
</evidence>
<evidence type="ECO:0000313" key="2">
    <source>
        <dbReference type="EMBL" id="KAF5319892.1"/>
    </source>
</evidence>
<dbReference type="Proteomes" id="UP000541558">
    <property type="component" value="Unassembled WGS sequence"/>
</dbReference>
<dbReference type="AlphaFoldDB" id="A0A8H5BAZ7"/>
<sequence>MWTHDFTTIWSPCRDLLIGSYLGVNPNFSFPPFRRSPPRTPSLLSSTTSPMSRNDKENRDPRYGIQNSSPASRKRPASAMASGLSLGARKKASPKDPYVHHGRHFGRTVFAFPNIHALVANALAFNDENPPNTPQERREARIYVKLLNLIPGLKEIILDADPDEVTEVCASIQKGTNGGRADDTKGLKPAIIDWISPEDGEPLRPKLPRNSKIERGFHHPRTGFLLCPISMDWADEEVREQLRNKEISVSGEDWPVFLFRDEKFDSEEPWRGLLRSRLLVLAYKHVFTSPSSADDHSRATRSGNARLHGMTRVTAASIAYIATQVRFALSDAAQFCRSDYDTDSETFYTSLLDLLEDPEEEEEVTALIAWWNKVIFPSTLRSTTRVAPANSAWRLIKKKRAEKKALAGAASTARGEEGS</sequence>
<reference evidence="2 3" key="1">
    <citation type="journal article" date="2020" name="ISME J.">
        <title>Uncovering the hidden diversity of litter-decomposition mechanisms in mushroom-forming fungi.</title>
        <authorList>
            <person name="Floudas D."/>
            <person name="Bentzer J."/>
            <person name="Ahren D."/>
            <person name="Johansson T."/>
            <person name="Persson P."/>
            <person name="Tunlid A."/>
        </authorList>
    </citation>
    <scope>NUCLEOTIDE SEQUENCE [LARGE SCALE GENOMIC DNA]</scope>
    <source>
        <strain evidence="2 3">CBS 175.51</strain>
    </source>
</reference>
<feature type="region of interest" description="Disordered" evidence="1">
    <location>
        <begin position="32"/>
        <end position="97"/>
    </location>
</feature>
<organism evidence="2 3">
    <name type="scientific">Ephemerocybe angulata</name>
    <dbReference type="NCBI Taxonomy" id="980116"/>
    <lineage>
        <taxon>Eukaryota</taxon>
        <taxon>Fungi</taxon>
        <taxon>Dikarya</taxon>
        <taxon>Basidiomycota</taxon>
        <taxon>Agaricomycotina</taxon>
        <taxon>Agaricomycetes</taxon>
        <taxon>Agaricomycetidae</taxon>
        <taxon>Agaricales</taxon>
        <taxon>Agaricineae</taxon>
        <taxon>Psathyrellaceae</taxon>
        <taxon>Ephemerocybe</taxon>
    </lineage>
</organism>
<accession>A0A8H5BAZ7</accession>
<dbReference type="EMBL" id="JAACJK010000172">
    <property type="protein sequence ID" value="KAF5319892.1"/>
    <property type="molecule type" value="Genomic_DNA"/>
</dbReference>
<dbReference type="Pfam" id="PF20414">
    <property type="entry name" value="DUF6698"/>
    <property type="match status" value="1"/>
</dbReference>
<feature type="compositionally biased region" description="Basic and acidic residues" evidence="1">
    <location>
        <begin position="53"/>
        <end position="62"/>
    </location>
</feature>